<gene>
    <name evidence="1" type="ORF">S12H4_25048</name>
</gene>
<accession>X1T979</accession>
<feature type="non-terminal residue" evidence="1">
    <location>
        <position position="115"/>
    </location>
</feature>
<dbReference type="AlphaFoldDB" id="X1T979"/>
<dbReference type="NCBIfam" id="NF041539">
    <property type="entry name" value="choice_anch_R"/>
    <property type="match status" value="1"/>
</dbReference>
<dbReference type="EMBL" id="BARW01013843">
    <property type="protein sequence ID" value="GAI84085.1"/>
    <property type="molecule type" value="Genomic_DNA"/>
</dbReference>
<organism evidence="1">
    <name type="scientific">marine sediment metagenome</name>
    <dbReference type="NCBI Taxonomy" id="412755"/>
    <lineage>
        <taxon>unclassified sequences</taxon>
        <taxon>metagenomes</taxon>
        <taxon>ecological metagenomes</taxon>
    </lineage>
</organism>
<proteinExistence type="predicted"/>
<feature type="non-terminal residue" evidence="1">
    <location>
        <position position="1"/>
    </location>
</feature>
<evidence type="ECO:0008006" key="2">
    <source>
        <dbReference type="Google" id="ProtNLM"/>
    </source>
</evidence>
<reference evidence="1" key="1">
    <citation type="journal article" date="2014" name="Front. Microbiol.">
        <title>High frequency of phylogenetically diverse reductive dehalogenase-homologous genes in deep subseafloor sedimentary metagenomes.</title>
        <authorList>
            <person name="Kawai M."/>
            <person name="Futagami T."/>
            <person name="Toyoda A."/>
            <person name="Takaki Y."/>
            <person name="Nishi S."/>
            <person name="Hori S."/>
            <person name="Arai W."/>
            <person name="Tsubouchi T."/>
            <person name="Morono Y."/>
            <person name="Uchiyama I."/>
            <person name="Ito T."/>
            <person name="Fujiyama A."/>
            <person name="Inagaki F."/>
            <person name="Takami H."/>
        </authorList>
    </citation>
    <scope>NUCLEOTIDE SEQUENCE</scope>
    <source>
        <strain evidence="1">Expedition CK06-06</strain>
    </source>
</reference>
<name>X1T979_9ZZZZ</name>
<comment type="caution">
    <text evidence="1">The sequence shown here is derived from an EMBL/GenBank/DDBJ whole genome shotgun (WGS) entry which is preliminary data.</text>
</comment>
<evidence type="ECO:0000313" key="1">
    <source>
        <dbReference type="EMBL" id="GAI84085.1"/>
    </source>
</evidence>
<sequence length="115" mass="12846">PELTLYEYYNTGDSTVSQANDTKWLAQTFTPSISHKITKVKVKLYRPAFTADFIIEITTADEAGYPTATVLCSKIFDSEPITTESPGQWYEFTFDEPAILTQDTVYAIVIHGIPG</sequence>
<protein>
    <recommendedName>
        <fullName evidence="2">SbsA Ig-like domain-containing protein</fullName>
    </recommendedName>
</protein>